<protein>
    <submittedName>
        <fullName evidence="1">Uncharacterized protein</fullName>
    </submittedName>
</protein>
<dbReference type="Proteomes" id="UP000798662">
    <property type="component" value="Chromosome 1"/>
</dbReference>
<evidence type="ECO:0000313" key="2">
    <source>
        <dbReference type="Proteomes" id="UP000798662"/>
    </source>
</evidence>
<accession>A0ACC3BWT0</accession>
<gene>
    <name evidence="1" type="ORF">I4F81_005069</name>
</gene>
<name>A0ACC3BWT0_PYRYE</name>
<comment type="caution">
    <text evidence="1">The sequence shown here is derived from an EMBL/GenBank/DDBJ whole genome shotgun (WGS) entry which is preliminary data.</text>
</comment>
<evidence type="ECO:0000313" key="1">
    <source>
        <dbReference type="EMBL" id="KAK1862501.1"/>
    </source>
</evidence>
<dbReference type="EMBL" id="CM020618">
    <property type="protein sequence ID" value="KAK1862501.1"/>
    <property type="molecule type" value="Genomic_DNA"/>
</dbReference>
<sequence>MTAESLTAGGGVGAKVRCSVCKHVWFQKADRLNGLAPGLGMKDYPEDRKETTVFVGNLPFAASEAELRDLLTSTGAGVNKVTMVSDQDGRPKGFAFAEMATEADMRSVVDGLDGASLGGRNVSVREGNK</sequence>
<reference evidence="1" key="1">
    <citation type="submission" date="2019-11" db="EMBL/GenBank/DDBJ databases">
        <title>Nori genome reveals adaptations in red seaweeds to the harsh intertidal environment.</title>
        <authorList>
            <person name="Wang D."/>
            <person name="Mao Y."/>
        </authorList>
    </citation>
    <scope>NUCLEOTIDE SEQUENCE</scope>
    <source>
        <tissue evidence="1">Gametophyte</tissue>
    </source>
</reference>
<organism evidence="1 2">
    <name type="scientific">Pyropia yezoensis</name>
    <name type="common">Susabi-nori</name>
    <name type="synonym">Porphyra yezoensis</name>
    <dbReference type="NCBI Taxonomy" id="2788"/>
    <lineage>
        <taxon>Eukaryota</taxon>
        <taxon>Rhodophyta</taxon>
        <taxon>Bangiophyceae</taxon>
        <taxon>Bangiales</taxon>
        <taxon>Bangiaceae</taxon>
        <taxon>Pyropia</taxon>
    </lineage>
</organism>
<keyword evidence="2" id="KW-1185">Reference proteome</keyword>
<proteinExistence type="predicted"/>